<evidence type="ECO:0000259" key="1">
    <source>
        <dbReference type="Pfam" id="PF22522"/>
    </source>
</evidence>
<reference evidence="2 3" key="1">
    <citation type="submission" date="2023-04" db="EMBL/GenBank/DDBJ databases">
        <title>Antarctic isolates genomes.</title>
        <authorList>
            <person name="Dimov S.G."/>
        </authorList>
    </citation>
    <scope>NUCLEOTIDE SEQUENCE [LARGE SCALE GENOMIC DNA]</scope>
    <source>
        <strain evidence="2 3">AL19</strain>
    </source>
</reference>
<feature type="domain" description="DUF6998" evidence="1">
    <location>
        <begin position="63"/>
        <end position="116"/>
    </location>
</feature>
<organism evidence="2 3">
    <name type="scientific">Exiguobacterium antarcticum</name>
    <dbReference type="NCBI Taxonomy" id="132920"/>
    <lineage>
        <taxon>Bacteria</taxon>
        <taxon>Bacillati</taxon>
        <taxon>Bacillota</taxon>
        <taxon>Bacilli</taxon>
        <taxon>Bacillales</taxon>
        <taxon>Bacillales Family XII. Incertae Sedis</taxon>
        <taxon>Exiguobacterium</taxon>
    </lineage>
</organism>
<protein>
    <recommendedName>
        <fullName evidence="1">DUF6998 domain-containing protein</fullName>
    </recommendedName>
</protein>
<dbReference type="InterPro" id="IPR054267">
    <property type="entry name" value="DUF6998"/>
</dbReference>
<name>A0ABT6R5P5_9BACL</name>
<dbReference type="EMBL" id="JASBQV010000028">
    <property type="protein sequence ID" value="MDI3236097.1"/>
    <property type="molecule type" value="Genomic_DNA"/>
</dbReference>
<gene>
    <name evidence="2" type="ORF">QK289_13865</name>
</gene>
<dbReference type="Proteomes" id="UP001243286">
    <property type="component" value="Unassembled WGS sequence"/>
</dbReference>
<keyword evidence="3" id="KW-1185">Reference proteome</keyword>
<dbReference type="Pfam" id="PF22522">
    <property type="entry name" value="DUF6998"/>
    <property type="match status" value="1"/>
</dbReference>
<dbReference type="RefSeq" id="WP_425603932.1">
    <property type="nucleotide sequence ID" value="NZ_JASBQV010000028.1"/>
</dbReference>
<evidence type="ECO:0000313" key="3">
    <source>
        <dbReference type="Proteomes" id="UP001243286"/>
    </source>
</evidence>
<comment type="caution">
    <text evidence="2">The sequence shown here is derived from an EMBL/GenBank/DDBJ whole genome shotgun (WGS) entry which is preliminary data.</text>
</comment>
<feature type="non-terminal residue" evidence="2">
    <location>
        <position position="1"/>
    </location>
</feature>
<evidence type="ECO:0000313" key="2">
    <source>
        <dbReference type="EMBL" id="MDI3236097.1"/>
    </source>
</evidence>
<sequence length="176" mass="20424">NCVRFRRTSLHSYFALHKDGQMSLSIESSSVAVENQESLENNYIIELFEEYMDILRFEMNVLGCEATELRHLIGRLGEFYCAIHTKGKLAHVTNQHGFDVTSNGRRISVKTTAQKTGFVSLNIRTLDQFDDIFIVQFLKNEFHLLFYASKDQLPKGRIYNQRLEIDISSLKKKQLL</sequence>
<accession>A0ABT6R5P5</accession>
<proteinExistence type="predicted"/>